<protein>
    <submittedName>
        <fullName evidence="1">Uncharacterized protein</fullName>
    </submittedName>
</protein>
<sequence length="50" mass="5496">MPCSIVLLDSVVVLAVHPGTQHQGGNNLMLNEFRLDVSVMDQVCRLFGEL</sequence>
<dbReference type="RefSeq" id="WP_159056095.1">
    <property type="nucleotide sequence ID" value="NZ_BCMM01000022.1"/>
</dbReference>
<reference evidence="1 2" key="2">
    <citation type="journal article" date="2016" name="Genome Announc.">
        <title>Draft Genome Sequences of Streptomyces scabiei S58, Streptomyces turgidiscabies T45, and Streptomyces acidiscabies a10, the Pathogens of Potato Common Scab, Isolated in Japan.</title>
        <authorList>
            <person name="Tomihama T."/>
            <person name="Nishi Y."/>
            <person name="Sakai M."/>
            <person name="Ikenaga M."/>
            <person name="Okubo T."/>
            <person name="Ikeda S."/>
        </authorList>
    </citation>
    <scope>NUCLEOTIDE SEQUENCE [LARGE SCALE GENOMIC DNA]</scope>
    <source>
        <strain evidence="1 2">S58</strain>
    </source>
</reference>
<reference evidence="2" key="1">
    <citation type="submission" date="2015-11" db="EMBL/GenBank/DDBJ databases">
        <authorList>
            <consortium name="Cross-ministerial Strategic Innovation Promotion Program (SIP) consortium"/>
            <person name="Tomihama T."/>
            <person name="Ikenaga M."/>
            <person name="Sakai M."/>
            <person name="Okubo T."/>
            <person name="Ikeda S."/>
        </authorList>
    </citation>
    <scope>NUCLEOTIDE SEQUENCE [LARGE SCALE GENOMIC DNA]</scope>
    <source>
        <strain evidence="2">S58</strain>
    </source>
</reference>
<gene>
    <name evidence="1" type="ORF">SsS58_04626</name>
</gene>
<comment type="caution">
    <text evidence="1">The sequence shown here is derived from an EMBL/GenBank/DDBJ whole genome shotgun (WGS) entry which is preliminary data.</text>
</comment>
<organism evidence="1 2">
    <name type="scientific">Streptomyces scabiei</name>
    <dbReference type="NCBI Taxonomy" id="1930"/>
    <lineage>
        <taxon>Bacteria</taxon>
        <taxon>Bacillati</taxon>
        <taxon>Actinomycetota</taxon>
        <taxon>Actinomycetes</taxon>
        <taxon>Kitasatosporales</taxon>
        <taxon>Streptomycetaceae</taxon>
        <taxon>Streptomyces</taxon>
    </lineage>
</organism>
<dbReference type="EMBL" id="BCMM01000022">
    <property type="protein sequence ID" value="GAQ64233.1"/>
    <property type="molecule type" value="Genomic_DNA"/>
</dbReference>
<accession>A0A117EEL6</accession>
<name>A0A117EEL6_STRSC</name>
<evidence type="ECO:0000313" key="2">
    <source>
        <dbReference type="Proteomes" id="UP000067448"/>
    </source>
</evidence>
<evidence type="ECO:0000313" key="1">
    <source>
        <dbReference type="EMBL" id="GAQ64233.1"/>
    </source>
</evidence>
<proteinExistence type="predicted"/>
<dbReference type="AlphaFoldDB" id="A0A117EEL6"/>
<dbReference type="Proteomes" id="UP000067448">
    <property type="component" value="Unassembled WGS sequence"/>
</dbReference>
<reference evidence="2" key="3">
    <citation type="submission" date="2016-02" db="EMBL/GenBank/DDBJ databases">
        <title>Draft genome of pathogenic Streptomyces sp. in Japan.</title>
        <authorList>
            <person name="Tomihama T."/>
            <person name="Ikenaga M."/>
            <person name="Sakai M."/>
            <person name="Okubo T."/>
            <person name="Ikeda S."/>
        </authorList>
    </citation>
    <scope>NUCLEOTIDE SEQUENCE [LARGE SCALE GENOMIC DNA]</scope>
    <source>
        <strain evidence="2">S58</strain>
    </source>
</reference>